<dbReference type="PANTHER" id="PTHR10539">
    <property type="entry name" value="26S PROTEASOME NON-ATPASE REGULATORY SUBUNIT 13"/>
    <property type="match status" value="1"/>
</dbReference>
<protein>
    <submittedName>
        <fullName evidence="4">PCI domain containing protein</fullName>
    </submittedName>
</protein>
<dbReference type="GO" id="GO:0006511">
    <property type="term" value="P:ubiquitin-dependent protein catabolic process"/>
    <property type="evidence" value="ECO:0007669"/>
    <property type="project" value="TreeGrafter"/>
</dbReference>
<evidence type="ECO:0000256" key="2">
    <source>
        <dbReference type="ARBA" id="ARBA00022942"/>
    </source>
</evidence>
<dbReference type="Gene3D" id="1.25.40.570">
    <property type="match status" value="1"/>
</dbReference>
<sequence>MEAARKYLEDSVAALTGQSPELAELLDLFERRLWHNLTTQLLELVNHPHLKESPQLIPLYTDFIKHFESKINQLSFVHIILAISKAYRDPVETIKFLEGVATKVSGAEGSPDAYLLVRSVIAQLKLQDPKNREETKELLESIQTGLDGVAGIDTSVYANYYKAQAIYHKAAGLSAEFYRNALLYLSYTAIESLSEQERLQMAFDLGISALVGEDIYSFGDLLAHPIVDSLLGTQGEWLHHLLHAFNKGDIHTYEQLVAKYEQQLASQPILVQHVDRMKEKISILCLIELIFARQAIDRSVPLSAIAETTKVGLDMVELLVMKALSLKLLKGKIDQLNQTFNVTWVQSRVLSLDHIKKMRDNLQDWTKKVNQTSLYIEQGTPEPVI</sequence>
<proteinExistence type="inferred from homology"/>
<dbReference type="GeneID" id="14913849"/>
<feature type="domain" description="PCI" evidence="3">
    <location>
        <begin position="174"/>
        <end position="347"/>
    </location>
</feature>
<reference evidence="4 5" key="1">
    <citation type="journal article" date="2013" name="Genome Biol.">
        <title>Genome of Acanthamoeba castellanii highlights extensive lateral gene transfer and early evolution of tyrosine kinase signaling.</title>
        <authorList>
            <person name="Clarke M."/>
            <person name="Lohan A.J."/>
            <person name="Liu B."/>
            <person name="Lagkouvardos I."/>
            <person name="Roy S."/>
            <person name="Zafar N."/>
            <person name="Bertelli C."/>
            <person name="Schilde C."/>
            <person name="Kianianmomeni A."/>
            <person name="Burglin T.R."/>
            <person name="Frech C."/>
            <person name="Turcotte B."/>
            <person name="Kopec K.O."/>
            <person name="Synnott J.M."/>
            <person name="Choo C."/>
            <person name="Paponov I."/>
            <person name="Finkler A."/>
            <person name="Soon Heng Tan C."/>
            <person name="Hutchins A.P."/>
            <person name="Weinmeier T."/>
            <person name="Rattei T."/>
            <person name="Chu J.S."/>
            <person name="Gimenez G."/>
            <person name="Irimia M."/>
            <person name="Rigden D.J."/>
            <person name="Fitzpatrick D.A."/>
            <person name="Lorenzo-Morales J."/>
            <person name="Bateman A."/>
            <person name="Chiu C.H."/>
            <person name="Tang P."/>
            <person name="Hegemann P."/>
            <person name="Fromm H."/>
            <person name="Raoult D."/>
            <person name="Greub G."/>
            <person name="Miranda-Saavedra D."/>
            <person name="Chen N."/>
            <person name="Nash P."/>
            <person name="Ginger M.L."/>
            <person name="Horn M."/>
            <person name="Schaap P."/>
            <person name="Caler L."/>
            <person name="Loftus B."/>
        </authorList>
    </citation>
    <scope>NUCLEOTIDE SEQUENCE [LARGE SCALE GENOMIC DNA]</scope>
    <source>
        <strain evidence="4 5">Neff</strain>
    </source>
</reference>
<dbReference type="InterPro" id="IPR036390">
    <property type="entry name" value="WH_DNA-bd_sf"/>
</dbReference>
<dbReference type="GO" id="GO:0005198">
    <property type="term" value="F:structural molecule activity"/>
    <property type="evidence" value="ECO:0007669"/>
    <property type="project" value="TreeGrafter"/>
</dbReference>
<name>L8GL06_ACACF</name>
<dbReference type="OMA" id="SFEDYWE"/>
<dbReference type="InterPro" id="IPR054179">
    <property type="entry name" value="PSD13_N"/>
</dbReference>
<dbReference type="Proteomes" id="UP000011083">
    <property type="component" value="Unassembled WGS sequence"/>
</dbReference>
<evidence type="ECO:0000313" key="5">
    <source>
        <dbReference type="Proteomes" id="UP000011083"/>
    </source>
</evidence>
<accession>L8GL06</accession>
<dbReference type="Pfam" id="PF22037">
    <property type="entry name" value="PSD13_N"/>
    <property type="match status" value="1"/>
</dbReference>
<dbReference type="KEGG" id="acan:ACA1_244080"/>
<dbReference type="SUPFAM" id="SSF46785">
    <property type="entry name" value="Winged helix' DNA-binding domain"/>
    <property type="match status" value="1"/>
</dbReference>
<evidence type="ECO:0000259" key="3">
    <source>
        <dbReference type="PROSITE" id="PS50250"/>
    </source>
</evidence>
<evidence type="ECO:0000313" key="4">
    <source>
        <dbReference type="EMBL" id="ELR13408.1"/>
    </source>
</evidence>
<dbReference type="SMART" id="SM00088">
    <property type="entry name" value="PINT"/>
    <property type="match status" value="1"/>
</dbReference>
<dbReference type="OrthoDB" id="1093at2759"/>
<dbReference type="VEuPathDB" id="AmoebaDB:ACA1_244080"/>
<dbReference type="GO" id="GO:0005829">
    <property type="term" value="C:cytosol"/>
    <property type="evidence" value="ECO:0007669"/>
    <property type="project" value="TreeGrafter"/>
</dbReference>
<dbReference type="RefSeq" id="XP_004335421.1">
    <property type="nucleotide sequence ID" value="XM_004335373.1"/>
</dbReference>
<dbReference type="EMBL" id="KB008093">
    <property type="protein sequence ID" value="ELR13408.1"/>
    <property type="molecule type" value="Genomic_DNA"/>
</dbReference>
<dbReference type="GO" id="GO:0005634">
    <property type="term" value="C:nucleus"/>
    <property type="evidence" value="ECO:0007669"/>
    <property type="project" value="TreeGrafter"/>
</dbReference>
<dbReference type="PANTHER" id="PTHR10539:SF0">
    <property type="entry name" value="26S PROTEASOME NON-ATPASE REGULATORY SUBUNIT 13"/>
    <property type="match status" value="1"/>
</dbReference>
<keyword evidence="5" id="KW-1185">Reference proteome</keyword>
<dbReference type="InterPro" id="IPR035298">
    <property type="entry name" value="PSMD13"/>
</dbReference>
<dbReference type="GO" id="GO:0008541">
    <property type="term" value="C:proteasome regulatory particle, lid subcomplex"/>
    <property type="evidence" value="ECO:0007669"/>
    <property type="project" value="TreeGrafter"/>
</dbReference>
<dbReference type="InterPro" id="IPR000717">
    <property type="entry name" value="PCI_dom"/>
</dbReference>
<evidence type="ECO:0000256" key="1">
    <source>
        <dbReference type="ARBA" id="ARBA00006207"/>
    </source>
</evidence>
<comment type="similarity">
    <text evidence="1">Belongs to the proteasome subunit S11 family.</text>
</comment>
<dbReference type="AlphaFoldDB" id="L8GL06"/>
<dbReference type="STRING" id="1257118.L8GL06"/>
<dbReference type="PROSITE" id="PS50250">
    <property type="entry name" value="PCI"/>
    <property type="match status" value="1"/>
</dbReference>
<gene>
    <name evidence="4" type="ORF">ACA1_244080</name>
</gene>
<keyword evidence="2" id="KW-0647">Proteasome</keyword>
<organism evidence="4 5">
    <name type="scientific">Acanthamoeba castellanii (strain ATCC 30010 / Neff)</name>
    <dbReference type="NCBI Taxonomy" id="1257118"/>
    <lineage>
        <taxon>Eukaryota</taxon>
        <taxon>Amoebozoa</taxon>
        <taxon>Discosea</taxon>
        <taxon>Longamoebia</taxon>
        <taxon>Centramoebida</taxon>
        <taxon>Acanthamoebidae</taxon>
        <taxon>Acanthamoeba</taxon>
    </lineage>
</organism>
<dbReference type="Pfam" id="PF01399">
    <property type="entry name" value="PCI"/>
    <property type="match status" value="1"/>
</dbReference>